<comment type="caution">
    <text evidence="3">The sequence shown here is derived from an EMBL/GenBank/DDBJ whole genome shotgun (WGS) entry which is preliminary data.</text>
</comment>
<dbReference type="Proteomes" id="UP001151699">
    <property type="component" value="Chromosome C"/>
</dbReference>
<evidence type="ECO:0000313" key="3">
    <source>
        <dbReference type="EMBL" id="KAJ6636486.1"/>
    </source>
</evidence>
<comment type="similarity">
    <text evidence="1">Belongs to the ADISSP family.</text>
</comment>
<dbReference type="Pfam" id="PF15006">
    <property type="entry name" value="DUF4517"/>
    <property type="match status" value="1"/>
</dbReference>
<accession>A0A9Q0MR64</accession>
<dbReference type="EMBL" id="WJQU01000004">
    <property type="protein sequence ID" value="KAJ6636486.1"/>
    <property type="molecule type" value="Genomic_DNA"/>
</dbReference>
<dbReference type="AlphaFoldDB" id="A0A9Q0MR64"/>
<evidence type="ECO:0000256" key="1">
    <source>
        <dbReference type="ARBA" id="ARBA00035018"/>
    </source>
</evidence>
<evidence type="ECO:0000313" key="4">
    <source>
        <dbReference type="Proteomes" id="UP001151699"/>
    </source>
</evidence>
<reference evidence="3" key="1">
    <citation type="submission" date="2022-07" db="EMBL/GenBank/DDBJ databases">
        <authorList>
            <person name="Trinca V."/>
            <person name="Uliana J.V.C."/>
            <person name="Torres T.T."/>
            <person name="Ward R.J."/>
            <person name="Monesi N."/>
        </authorList>
    </citation>
    <scope>NUCLEOTIDE SEQUENCE</scope>
    <source>
        <strain evidence="3">HSMRA1968</strain>
        <tissue evidence="3">Whole embryos</tissue>
    </source>
</reference>
<dbReference type="PANTHER" id="PTHR13287">
    <property type="entry name" value="ADIPOSE-SECRETED SIGNALING PROTEIN"/>
    <property type="match status" value="1"/>
</dbReference>
<protein>
    <recommendedName>
        <fullName evidence="2">Adipose-secreted signaling protein</fullName>
    </recommendedName>
</protein>
<dbReference type="PANTHER" id="PTHR13287:SF2">
    <property type="entry name" value="ADIPOSE-SECRETED SIGNALING PROTEIN"/>
    <property type="match status" value="1"/>
</dbReference>
<gene>
    <name evidence="3" type="primary">CT027</name>
    <name evidence="3" type="ORF">Bhyg_15076</name>
</gene>
<evidence type="ECO:0000256" key="2">
    <source>
        <dbReference type="ARBA" id="ARBA00035300"/>
    </source>
</evidence>
<keyword evidence="4" id="KW-1185">Reference proteome</keyword>
<sequence length="175" mass="19723">MASSLENTEHHVHFDTTTLKDEFESENSVTYQKSGDNIVVHLGFLQVNHRYLIDLKLPATLFKCLAEPITLVPENEAVPNIHCKLVEFSGKSTEKSEYFDVKVEYFAHKEKLLKEELKLINSINSEELLKLVITARVLGKGKGTPMLRTGIHCIGVQEDEESEASDFQGFATKSN</sequence>
<name>A0A9Q0MR64_9DIPT</name>
<dbReference type="OrthoDB" id="6246153at2759"/>
<proteinExistence type="inferred from homology"/>
<organism evidence="3 4">
    <name type="scientific">Pseudolycoriella hygida</name>
    <dbReference type="NCBI Taxonomy" id="35572"/>
    <lineage>
        <taxon>Eukaryota</taxon>
        <taxon>Metazoa</taxon>
        <taxon>Ecdysozoa</taxon>
        <taxon>Arthropoda</taxon>
        <taxon>Hexapoda</taxon>
        <taxon>Insecta</taxon>
        <taxon>Pterygota</taxon>
        <taxon>Neoptera</taxon>
        <taxon>Endopterygota</taxon>
        <taxon>Diptera</taxon>
        <taxon>Nematocera</taxon>
        <taxon>Sciaroidea</taxon>
        <taxon>Sciaridae</taxon>
        <taxon>Pseudolycoriella</taxon>
    </lineage>
</organism>
<dbReference type="InterPro" id="IPR026794">
    <property type="entry name" value="ADISSP"/>
</dbReference>